<name>A0A0A8Y149_ARUDO</name>
<dbReference type="AlphaFoldDB" id="A0A0A8Y149"/>
<organism evidence="1">
    <name type="scientific">Arundo donax</name>
    <name type="common">Giant reed</name>
    <name type="synonym">Donax arundinaceus</name>
    <dbReference type="NCBI Taxonomy" id="35708"/>
    <lineage>
        <taxon>Eukaryota</taxon>
        <taxon>Viridiplantae</taxon>
        <taxon>Streptophyta</taxon>
        <taxon>Embryophyta</taxon>
        <taxon>Tracheophyta</taxon>
        <taxon>Spermatophyta</taxon>
        <taxon>Magnoliopsida</taxon>
        <taxon>Liliopsida</taxon>
        <taxon>Poales</taxon>
        <taxon>Poaceae</taxon>
        <taxon>PACMAD clade</taxon>
        <taxon>Arundinoideae</taxon>
        <taxon>Arundineae</taxon>
        <taxon>Arundo</taxon>
    </lineage>
</organism>
<reference evidence="1" key="1">
    <citation type="submission" date="2014-09" db="EMBL/GenBank/DDBJ databases">
        <authorList>
            <person name="Magalhaes I.L.F."/>
            <person name="Oliveira U."/>
            <person name="Santos F.R."/>
            <person name="Vidigal T.H.D.A."/>
            <person name="Brescovit A.D."/>
            <person name="Santos A.J."/>
        </authorList>
    </citation>
    <scope>NUCLEOTIDE SEQUENCE</scope>
    <source>
        <tissue evidence="1">Shoot tissue taken approximately 20 cm above the soil surface</tissue>
    </source>
</reference>
<protein>
    <submittedName>
        <fullName evidence="1">Uncharacterized protein</fullName>
    </submittedName>
</protein>
<proteinExistence type="predicted"/>
<accession>A0A0A8Y149</accession>
<sequence>MQNMYQIQCSNQPMFKSTKTKCSECRTSSTILVVI</sequence>
<reference evidence="1" key="2">
    <citation type="journal article" date="2015" name="Data Brief">
        <title>Shoot transcriptome of the giant reed, Arundo donax.</title>
        <authorList>
            <person name="Barrero R.A."/>
            <person name="Guerrero F.D."/>
            <person name="Moolhuijzen P."/>
            <person name="Goolsby J.A."/>
            <person name="Tidwell J."/>
            <person name="Bellgard S.E."/>
            <person name="Bellgard M.I."/>
        </authorList>
    </citation>
    <scope>NUCLEOTIDE SEQUENCE</scope>
    <source>
        <tissue evidence="1">Shoot tissue taken approximately 20 cm above the soil surface</tissue>
    </source>
</reference>
<dbReference type="EMBL" id="GBRH01278144">
    <property type="protein sequence ID" value="JAD19751.1"/>
    <property type="molecule type" value="Transcribed_RNA"/>
</dbReference>
<evidence type="ECO:0000313" key="1">
    <source>
        <dbReference type="EMBL" id="JAD19751.1"/>
    </source>
</evidence>